<protein>
    <recommendedName>
        <fullName evidence="11">Levanase</fullName>
    </recommendedName>
</protein>
<dbReference type="InterPro" id="IPR006311">
    <property type="entry name" value="TAT_signal"/>
</dbReference>
<dbReference type="Proteomes" id="UP000515220">
    <property type="component" value="Chromosome"/>
</dbReference>
<proteinExistence type="inferred from homology"/>
<name>A0A6S6PIH1_ACEAC</name>
<dbReference type="PROSITE" id="PS00609">
    <property type="entry name" value="GLYCOSYL_HYDROL_F32"/>
    <property type="match status" value="1"/>
</dbReference>
<dbReference type="PANTHER" id="PTHR42800">
    <property type="entry name" value="EXOINULINASE INUD (AFU_ORTHOLOGUE AFUA_5G00480)"/>
    <property type="match status" value="1"/>
</dbReference>
<dbReference type="InterPro" id="IPR023296">
    <property type="entry name" value="Glyco_hydro_beta-prop_sf"/>
</dbReference>
<dbReference type="PROSITE" id="PS51318">
    <property type="entry name" value="TAT"/>
    <property type="match status" value="1"/>
</dbReference>
<dbReference type="GO" id="GO:0005987">
    <property type="term" value="P:sucrose catabolic process"/>
    <property type="evidence" value="ECO:0007669"/>
    <property type="project" value="TreeGrafter"/>
</dbReference>
<dbReference type="InterPro" id="IPR013148">
    <property type="entry name" value="Glyco_hydro_32_N"/>
</dbReference>
<dbReference type="EMBL" id="AP023326">
    <property type="protein sequence ID" value="BCI66485.1"/>
    <property type="molecule type" value="Genomic_DNA"/>
</dbReference>
<evidence type="ECO:0000256" key="6">
    <source>
        <dbReference type="SAM" id="SignalP"/>
    </source>
</evidence>
<reference evidence="9 10" key="1">
    <citation type="submission" date="2020-07" db="EMBL/GenBank/DDBJ databases">
        <title>Complete Genome Sequence of an acetic acid bacterium, Acetobacter aceti JCM20276.</title>
        <authorList>
            <person name="Hirose Y."/>
            <person name="Mihara H."/>
        </authorList>
    </citation>
    <scope>NUCLEOTIDE SEQUENCE [LARGE SCALE GENOMIC DNA]</scope>
    <source>
        <strain evidence="9 10">JCM20276</strain>
    </source>
</reference>
<dbReference type="Gene3D" id="2.60.120.560">
    <property type="entry name" value="Exo-inulinase, domain 1"/>
    <property type="match status" value="1"/>
</dbReference>
<dbReference type="InterPro" id="IPR001362">
    <property type="entry name" value="Glyco_hydro_32"/>
</dbReference>
<dbReference type="InterPro" id="IPR013320">
    <property type="entry name" value="ConA-like_dom_sf"/>
</dbReference>
<dbReference type="InterPro" id="IPR018053">
    <property type="entry name" value="Glyco_hydro_32_AS"/>
</dbReference>
<evidence type="ECO:0000256" key="2">
    <source>
        <dbReference type="ARBA" id="ARBA00022801"/>
    </source>
</evidence>
<dbReference type="Pfam" id="PF08244">
    <property type="entry name" value="Glyco_hydro_32C"/>
    <property type="match status" value="1"/>
</dbReference>
<keyword evidence="6" id="KW-0732">Signal</keyword>
<dbReference type="PANTHER" id="PTHR42800:SF2">
    <property type="entry name" value="INVERTASE-RELATED"/>
    <property type="match status" value="1"/>
</dbReference>
<evidence type="ECO:0000313" key="9">
    <source>
        <dbReference type="EMBL" id="BCI66485.1"/>
    </source>
</evidence>
<evidence type="ECO:0000259" key="7">
    <source>
        <dbReference type="Pfam" id="PF00251"/>
    </source>
</evidence>
<dbReference type="SUPFAM" id="SSF75005">
    <property type="entry name" value="Arabinanase/levansucrase/invertase"/>
    <property type="match status" value="1"/>
</dbReference>
<feature type="domain" description="Glycosyl hydrolase family 32 N-terminal" evidence="7">
    <location>
        <begin position="99"/>
        <end position="392"/>
    </location>
</feature>
<evidence type="ECO:0000256" key="3">
    <source>
        <dbReference type="ARBA" id="ARBA00023295"/>
    </source>
</evidence>
<dbReference type="SUPFAM" id="SSF49899">
    <property type="entry name" value="Concanavalin A-like lectins/glucanases"/>
    <property type="match status" value="1"/>
</dbReference>
<evidence type="ECO:0000259" key="8">
    <source>
        <dbReference type="Pfam" id="PF08244"/>
    </source>
</evidence>
<comment type="similarity">
    <text evidence="1 4">Belongs to the glycosyl hydrolase 32 family.</text>
</comment>
<evidence type="ECO:0000256" key="1">
    <source>
        <dbReference type="ARBA" id="ARBA00009902"/>
    </source>
</evidence>
<dbReference type="GO" id="GO:0005737">
    <property type="term" value="C:cytoplasm"/>
    <property type="evidence" value="ECO:0007669"/>
    <property type="project" value="TreeGrafter"/>
</dbReference>
<dbReference type="SMART" id="SM00640">
    <property type="entry name" value="Glyco_32"/>
    <property type="match status" value="1"/>
</dbReference>
<dbReference type="PROSITE" id="PS51257">
    <property type="entry name" value="PROKAR_LIPOPROTEIN"/>
    <property type="match status" value="1"/>
</dbReference>
<evidence type="ECO:0008006" key="11">
    <source>
        <dbReference type="Google" id="ProtNLM"/>
    </source>
</evidence>
<feature type="region of interest" description="Disordered" evidence="5">
    <location>
        <begin position="39"/>
        <end position="86"/>
    </location>
</feature>
<organism evidence="9 10">
    <name type="scientific">Acetobacter aceti</name>
    <dbReference type="NCBI Taxonomy" id="435"/>
    <lineage>
        <taxon>Bacteria</taxon>
        <taxon>Pseudomonadati</taxon>
        <taxon>Pseudomonadota</taxon>
        <taxon>Alphaproteobacteria</taxon>
        <taxon>Acetobacterales</taxon>
        <taxon>Acetobacteraceae</taxon>
        <taxon>Acetobacter</taxon>
        <taxon>Acetobacter subgen. Acetobacter</taxon>
    </lineage>
</organism>
<dbReference type="InterPro" id="IPR013189">
    <property type="entry name" value="Glyco_hydro_32_C"/>
</dbReference>
<feature type="chain" id="PRO_5027789480" description="Levanase" evidence="6">
    <location>
        <begin position="40"/>
        <end position="581"/>
    </location>
</feature>
<dbReference type="RefSeq" id="WP_099347686.1">
    <property type="nucleotide sequence ID" value="NZ_AP023326.1"/>
</dbReference>
<dbReference type="Pfam" id="PF00251">
    <property type="entry name" value="Glyco_hydro_32N"/>
    <property type="match status" value="1"/>
</dbReference>
<evidence type="ECO:0000256" key="5">
    <source>
        <dbReference type="SAM" id="MobiDB-lite"/>
    </source>
</evidence>
<evidence type="ECO:0000313" key="10">
    <source>
        <dbReference type="Proteomes" id="UP000515220"/>
    </source>
</evidence>
<dbReference type="CDD" id="cd18622">
    <property type="entry name" value="GH32_Inu-like"/>
    <property type="match status" value="1"/>
</dbReference>
<evidence type="ECO:0000256" key="4">
    <source>
        <dbReference type="RuleBase" id="RU362110"/>
    </source>
</evidence>
<keyword evidence="2 4" id="KW-0378">Hydrolase</keyword>
<accession>A0A6S6PIH1</accession>
<gene>
    <name evidence="9" type="ORF">AAJCM20276_11090</name>
</gene>
<keyword evidence="3 4" id="KW-0326">Glycosidase</keyword>
<dbReference type="Gene3D" id="2.115.10.20">
    <property type="entry name" value="Glycosyl hydrolase domain, family 43"/>
    <property type="match status" value="1"/>
</dbReference>
<dbReference type="GO" id="GO:0004575">
    <property type="term" value="F:sucrose alpha-glucosidase activity"/>
    <property type="evidence" value="ECO:0007669"/>
    <property type="project" value="TreeGrafter"/>
</dbReference>
<feature type="signal peptide" evidence="6">
    <location>
        <begin position="1"/>
        <end position="39"/>
    </location>
</feature>
<sequence length="581" mass="63170">MPDKKTSRPALSSPGRRAALSSLVTLGTTGCLAGVAAHAAETTGTSSAPTTPLPPQAPDHTHDAEPNASHPSPADQPGNALMHPATETPADTLYRPSVHFSPTTGFMNDPNGLVFDGTRYHLYYQYDPFAPYAGHVHWGHATSTDLLHWQDQPIAIPETRAGEAYTGCAVVDQKNTSGLFASGESGIVALYTRASPTEQAQYLAVSKDQGQTFTEYEHNPILDLGSNSFRDPQVIFHKPTRQWVMVVAKSRLHQIAFYASTDLIHWVHLSDFGPSGLFGVDYECPNLLEVPVEGGGTRWVLFVSVNPGAPLGGSTTQYFIGSFDGSRFTPDDTVIGLTDFAKDAYALQVYSNMPKNEAVSIAWFGNWQYCQELPTRTWRGCMTLPRTMTLKRDFAGWLRLAQQPRGVETLWDRTLSFQPRRLAVGTSVQTAIPSDVALDLSLSATVDERPAGLPPGDKGRTGRFVITFGNEQGEALTIGFDAFSGQLWLDRGNLRGFSQPFFTGEFSTVLNPDDRHFSIRVILDASTLEIFANGGLSVGTALIYPSAPLTFLRLETSGAGATVDSISLHSLHKTMERETSI</sequence>
<feature type="domain" description="Glycosyl hydrolase family 32 C-terminal" evidence="8">
    <location>
        <begin position="436"/>
        <end position="569"/>
    </location>
</feature>
<dbReference type="AlphaFoldDB" id="A0A6S6PIH1"/>